<protein>
    <submittedName>
        <fullName evidence="1">Uncharacterized protein</fullName>
    </submittedName>
</protein>
<proteinExistence type="predicted"/>
<sequence>MAKANINMLSSILKYIDINYMTDEESNSVYALDINDEKNQKYIIRRLIVPGVESDYSEGAFKRAKEVIVMGIENIETTTKIFHQMSFPFESDIVDKKAFLEIIYQELFEGGDDY</sequence>
<evidence type="ECO:0000313" key="2">
    <source>
        <dbReference type="Proteomes" id="UP000183185"/>
    </source>
</evidence>
<comment type="caution">
    <text evidence="1">The sequence shown here is derived from an EMBL/GenBank/DDBJ whole genome shotgun (WGS) entry which is preliminary data.</text>
</comment>
<reference evidence="1 2" key="1">
    <citation type="submission" date="2016-06" db="EMBL/GenBank/DDBJ databases">
        <title>First insights into the genetic diversity and population structure of in the Bacillus cereus group bacteria from diverse marine environments.</title>
        <authorList>
            <person name="Liu Y."/>
            <person name="Lai Q."/>
            <person name="Shao Z."/>
        </authorList>
    </citation>
    <scope>NUCLEOTIDE SEQUENCE [LARGE SCALE GENOMIC DNA]</scope>
    <source>
        <strain evidence="1 2">TD42</strain>
    </source>
</reference>
<organism evidence="1 2">
    <name type="scientific">Bacillus proteolyticus</name>
    <dbReference type="NCBI Taxonomy" id="2026192"/>
    <lineage>
        <taxon>Bacteria</taxon>
        <taxon>Bacillati</taxon>
        <taxon>Bacillota</taxon>
        <taxon>Bacilli</taxon>
        <taxon>Bacillales</taxon>
        <taxon>Bacillaceae</taxon>
        <taxon>Bacillus</taxon>
        <taxon>Bacillus cereus group</taxon>
    </lineage>
</organism>
<dbReference type="AlphaFoldDB" id="A0AA44R6K7"/>
<evidence type="ECO:0000313" key="1">
    <source>
        <dbReference type="EMBL" id="OJE42160.1"/>
    </source>
</evidence>
<dbReference type="RefSeq" id="WP_071746617.1">
    <property type="nucleotide sequence ID" value="NZ_MACH01000106.1"/>
</dbReference>
<dbReference type="Proteomes" id="UP000183185">
    <property type="component" value="Unassembled WGS sequence"/>
</dbReference>
<dbReference type="EMBL" id="MACH01000106">
    <property type="protein sequence ID" value="OJE42160.1"/>
    <property type="molecule type" value="Genomic_DNA"/>
</dbReference>
<accession>A0AA44R6K7</accession>
<name>A0AA44R6K7_9BACI</name>
<gene>
    <name evidence="1" type="ORF">BAQ49_11980</name>
</gene>